<organism evidence="7 8">
    <name type="scientific">Apolygus lucorum</name>
    <name type="common">Small green plant bug</name>
    <name type="synonym">Lygocoris lucorum</name>
    <dbReference type="NCBI Taxonomy" id="248454"/>
    <lineage>
        <taxon>Eukaryota</taxon>
        <taxon>Metazoa</taxon>
        <taxon>Ecdysozoa</taxon>
        <taxon>Arthropoda</taxon>
        <taxon>Hexapoda</taxon>
        <taxon>Insecta</taxon>
        <taxon>Pterygota</taxon>
        <taxon>Neoptera</taxon>
        <taxon>Paraneoptera</taxon>
        <taxon>Hemiptera</taxon>
        <taxon>Heteroptera</taxon>
        <taxon>Panheteroptera</taxon>
        <taxon>Cimicomorpha</taxon>
        <taxon>Miridae</taxon>
        <taxon>Mirini</taxon>
        <taxon>Apolygus</taxon>
    </lineage>
</organism>
<dbReference type="Gene3D" id="1.20.5.2440">
    <property type="match status" value="1"/>
</dbReference>
<dbReference type="InterPro" id="IPR000008">
    <property type="entry name" value="C2_dom"/>
</dbReference>
<dbReference type="Gene3D" id="2.60.40.150">
    <property type="entry name" value="C2 domain"/>
    <property type="match status" value="1"/>
</dbReference>
<dbReference type="InterPro" id="IPR037245">
    <property type="entry name" value="FIP-RBD_C_sf"/>
</dbReference>
<dbReference type="InterPro" id="IPR037789">
    <property type="entry name" value="FIP_classI"/>
</dbReference>
<comment type="caution">
    <text evidence="7">The sequence shown here is derived from an EMBL/GenBank/DDBJ whole genome shotgun (WGS) entry which is preliminary data.</text>
</comment>
<feature type="compositionally biased region" description="Polar residues" evidence="6">
    <location>
        <begin position="272"/>
        <end position="281"/>
    </location>
</feature>
<dbReference type="PROSITE" id="PS51511">
    <property type="entry name" value="FIP_RBD"/>
    <property type="match status" value="1"/>
</dbReference>
<comment type="subcellular location">
    <subcellularLocation>
        <location evidence="1">Recycling endosome</location>
    </subcellularLocation>
</comment>
<protein>
    <submittedName>
        <fullName evidence="7">Uncharacterized protein</fullName>
    </submittedName>
</protein>
<evidence type="ECO:0000313" key="7">
    <source>
        <dbReference type="EMBL" id="KAF6215990.1"/>
    </source>
</evidence>
<dbReference type="GO" id="GO:0055037">
    <property type="term" value="C:recycling endosome"/>
    <property type="evidence" value="ECO:0007669"/>
    <property type="project" value="UniProtKB-SubCell"/>
</dbReference>
<feature type="region of interest" description="Disordered" evidence="6">
    <location>
        <begin position="261"/>
        <end position="301"/>
    </location>
</feature>
<dbReference type="SUPFAM" id="SSF49562">
    <property type="entry name" value="C2 domain (Calcium/lipid-binding domain, CaLB)"/>
    <property type="match status" value="1"/>
</dbReference>
<dbReference type="InterPro" id="IPR035892">
    <property type="entry name" value="C2_domain_sf"/>
</dbReference>
<dbReference type="GO" id="GO:0031267">
    <property type="term" value="F:small GTPase binding"/>
    <property type="evidence" value="ECO:0007669"/>
    <property type="project" value="InterPro"/>
</dbReference>
<keyword evidence="8" id="KW-1185">Reference proteome</keyword>
<dbReference type="SMART" id="SM00239">
    <property type="entry name" value="C2"/>
    <property type="match status" value="1"/>
</dbReference>
<evidence type="ECO:0000313" key="8">
    <source>
        <dbReference type="Proteomes" id="UP000466442"/>
    </source>
</evidence>
<dbReference type="Proteomes" id="UP000466442">
    <property type="component" value="Linkage Group LG1"/>
</dbReference>
<evidence type="ECO:0000256" key="2">
    <source>
        <dbReference type="ARBA" id="ARBA00022448"/>
    </source>
</evidence>
<keyword evidence="3" id="KW-0597">Phosphoprotein</keyword>
<dbReference type="AlphaFoldDB" id="A0A6A4KM58"/>
<name>A0A6A4KM58_APOLU</name>
<reference evidence="7" key="1">
    <citation type="journal article" date="2021" name="Mol. Ecol. Resour.">
        <title>Apolygus lucorum genome provides insights into omnivorousness and mesophyll feeding.</title>
        <authorList>
            <person name="Liu Y."/>
            <person name="Liu H."/>
            <person name="Wang H."/>
            <person name="Huang T."/>
            <person name="Liu B."/>
            <person name="Yang B."/>
            <person name="Yin L."/>
            <person name="Li B."/>
            <person name="Zhang Y."/>
            <person name="Zhang S."/>
            <person name="Jiang F."/>
            <person name="Zhang X."/>
            <person name="Ren Y."/>
            <person name="Wang B."/>
            <person name="Wang S."/>
            <person name="Lu Y."/>
            <person name="Wu K."/>
            <person name="Fan W."/>
            <person name="Wang G."/>
        </authorList>
    </citation>
    <scope>NUCLEOTIDE SEQUENCE</scope>
    <source>
        <strain evidence="7">12Hb</strain>
    </source>
</reference>
<dbReference type="SUPFAM" id="SSF144270">
    <property type="entry name" value="Eferin C-derminal domain-like"/>
    <property type="match status" value="1"/>
</dbReference>
<dbReference type="Pfam" id="PF00168">
    <property type="entry name" value="C2"/>
    <property type="match status" value="1"/>
</dbReference>
<dbReference type="InterPro" id="IPR019018">
    <property type="entry name" value="Rab-bd_FIP-RBD"/>
</dbReference>
<evidence type="ECO:0000256" key="4">
    <source>
        <dbReference type="ARBA" id="ARBA00022753"/>
    </source>
</evidence>
<evidence type="ECO:0000256" key="5">
    <source>
        <dbReference type="ARBA" id="ARBA00022927"/>
    </source>
</evidence>
<dbReference type="PROSITE" id="PS50004">
    <property type="entry name" value="C2"/>
    <property type="match status" value="1"/>
</dbReference>
<evidence type="ECO:0000256" key="3">
    <source>
        <dbReference type="ARBA" id="ARBA00022553"/>
    </source>
</evidence>
<evidence type="ECO:0000256" key="1">
    <source>
        <dbReference type="ARBA" id="ARBA00004172"/>
    </source>
</evidence>
<dbReference type="OrthoDB" id="8956628at2759"/>
<evidence type="ECO:0000256" key="6">
    <source>
        <dbReference type="SAM" id="MobiDB-lite"/>
    </source>
</evidence>
<dbReference type="PANTHER" id="PTHR15746">
    <property type="entry name" value="RAB11-RELATED"/>
    <property type="match status" value="1"/>
</dbReference>
<dbReference type="FunFam" id="2.60.40.150:FF:000151">
    <property type="entry name" value="Rab11 family-interacting protein 1"/>
    <property type="match status" value="1"/>
</dbReference>
<sequence>MWSPTHVQVTVQKARGLIGKGKNGTNDVFVTIGLGKEKFQTSIKEKASSIVEWHEKCELLIPKQGNRAEIILTALHHNLLGVDEFLGRISIPLADMDVYERPKNKWYKLGDKPGKDKNKDRGELEVKIAFIVKAGSLSDLTKKEKHKSSLGQLSQAAQSFGGSLISISSLDKRKGLKKFATKIGNKLGKGSSHKKSDEFTSDSYKAEMSKQRIGEADPGVISEGESDDDFTLDELSHKSSGCSININMARSVENVTHPQNEFIPPPAKPPRSVTTSFTSETLLPPSNGRFNVNDDKDDPPCSPLERIIIGKETTRASSPTTNLSPQVLGQYSGKSREDLIQLIIDLQHKLAREVKRQRDLEDYLDQLLLRVMETSPRILQNPYKKNIFS</sequence>
<dbReference type="EMBL" id="WIXP02000001">
    <property type="protein sequence ID" value="KAF6215990.1"/>
    <property type="molecule type" value="Genomic_DNA"/>
</dbReference>
<keyword evidence="5" id="KW-0653">Protein transport</keyword>
<accession>A0A6A4KM58</accession>
<dbReference type="GO" id="GO:0045055">
    <property type="term" value="P:regulated exocytosis"/>
    <property type="evidence" value="ECO:0007669"/>
    <property type="project" value="TreeGrafter"/>
</dbReference>
<dbReference type="PANTHER" id="PTHR15746:SF23">
    <property type="entry name" value="RAB11 INTERACTING PROTEIN, ISOFORM A"/>
    <property type="match status" value="1"/>
</dbReference>
<dbReference type="Pfam" id="PF09457">
    <property type="entry name" value="RBD-FIP"/>
    <property type="match status" value="1"/>
</dbReference>
<keyword evidence="2" id="KW-0813">Transport</keyword>
<keyword evidence="4" id="KW-0967">Endosome</keyword>
<gene>
    <name evidence="7" type="ORF">GE061_000327</name>
</gene>
<dbReference type="GO" id="GO:0015031">
    <property type="term" value="P:protein transport"/>
    <property type="evidence" value="ECO:0007669"/>
    <property type="project" value="UniProtKB-KW"/>
</dbReference>
<proteinExistence type="predicted"/>